<evidence type="ECO:0000313" key="2">
    <source>
        <dbReference type="EMBL" id="MCU9611983.1"/>
    </source>
</evidence>
<comment type="caution">
    <text evidence="2">The sequence shown here is derived from an EMBL/GenBank/DDBJ whole genome shotgun (WGS) entry which is preliminary data.</text>
</comment>
<dbReference type="InterPro" id="IPR016783">
    <property type="entry name" value="Biofilm_formation_YmcA"/>
</dbReference>
<reference evidence="2" key="1">
    <citation type="submission" date="2022-10" db="EMBL/GenBank/DDBJ databases">
        <title>Description of Fervidibacillus gen. nov. in the family Fervidibacillaceae fam. nov. with two species, Fervidibacillus albus sp. nov., and Fervidibacillus halotolerans sp. nov., isolated from tidal flat sediments.</title>
        <authorList>
            <person name="Kwon K.K."/>
            <person name="Yang S.-H."/>
        </authorList>
    </citation>
    <scope>NUCLEOTIDE SEQUENCE</scope>
    <source>
        <strain evidence="2">JCM 19140</strain>
    </source>
</reference>
<dbReference type="Pfam" id="PF06133">
    <property type="entry name" value="Com_YlbF"/>
    <property type="match status" value="1"/>
</dbReference>
<dbReference type="PANTHER" id="PTHR38448:SF1">
    <property type="entry name" value="YLBF FAMILY REGULATOR"/>
    <property type="match status" value="1"/>
</dbReference>
<proteinExistence type="predicted"/>
<dbReference type="Gene3D" id="1.20.1500.10">
    <property type="entry name" value="YheA/YmcA-like"/>
    <property type="match status" value="1"/>
</dbReference>
<dbReference type="PANTHER" id="PTHR38448">
    <property type="entry name" value="REGULATORY PROTEIN YLBF-RELATED"/>
    <property type="match status" value="1"/>
</dbReference>
<dbReference type="InterPro" id="IPR023378">
    <property type="entry name" value="YheA/YmcA-like_dom_sf"/>
</dbReference>
<dbReference type="EMBL" id="JAOUSF010000001">
    <property type="protein sequence ID" value="MCU9611983.1"/>
    <property type="molecule type" value="Genomic_DNA"/>
</dbReference>
<keyword evidence="3" id="KW-1185">Reference proteome</keyword>
<protein>
    <submittedName>
        <fullName evidence="2">RicAFT regulatory complex protein RicA family protein</fullName>
    </submittedName>
</protein>
<evidence type="ECO:0000313" key="3">
    <source>
        <dbReference type="Proteomes" id="UP001209318"/>
    </source>
</evidence>
<gene>
    <name evidence="2" type="ORF">OEV98_00235</name>
</gene>
<feature type="coiled-coil region" evidence="1">
    <location>
        <begin position="32"/>
        <end position="88"/>
    </location>
</feature>
<keyword evidence="1" id="KW-0175">Coiled coil</keyword>
<evidence type="ECO:0000256" key="1">
    <source>
        <dbReference type="SAM" id="Coils"/>
    </source>
</evidence>
<dbReference type="InterPro" id="IPR010368">
    <property type="entry name" value="Com_YlbF"/>
</dbReference>
<dbReference type="InterPro" id="IPR052767">
    <property type="entry name" value="Bact_com_dev_regulator"/>
</dbReference>
<dbReference type="SUPFAM" id="SSF158622">
    <property type="entry name" value="YheA/YmcA-like"/>
    <property type="match status" value="1"/>
</dbReference>
<dbReference type="Proteomes" id="UP001209318">
    <property type="component" value="Unassembled WGS sequence"/>
</dbReference>
<dbReference type="RefSeq" id="WP_263071120.1">
    <property type="nucleotide sequence ID" value="NZ_JAOUSF010000001.1"/>
</dbReference>
<name>A0AAE3LRQ3_9BACI</name>
<dbReference type="PIRSF" id="PIRSF021287">
    <property type="entry name" value="Biofilm_formation_YmcA"/>
    <property type="match status" value="1"/>
</dbReference>
<organism evidence="2 3">
    <name type="scientific">Perspicuibacillus lycopersici</name>
    <dbReference type="NCBI Taxonomy" id="1325689"/>
    <lineage>
        <taxon>Bacteria</taxon>
        <taxon>Bacillati</taxon>
        <taxon>Bacillota</taxon>
        <taxon>Bacilli</taxon>
        <taxon>Bacillales</taxon>
        <taxon>Bacillaceae</taxon>
        <taxon>Perspicuibacillus</taxon>
    </lineage>
</organism>
<sequence length="143" mass="16201">MGKYTKDDIITKARELAKMIADTEEVEYFKKAEAKINENQKVREKIASLKSLQKQAVNFQNYGKTNALKQVEAKLEAIEKEIDELPIVQDFKESQYEVNELLQIVSNTIANKVTDEIIKSTDGDLLQGKTGSQVKNEPNGMIH</sequence>
<dbReference type="AlphaFoldDB" id="A0AAE3LRQ3"/>
<accession>A0AAE3LRQ3</accession>